<evidence type="ECO:0000313" key="8">
    <source>
        <dbReference type="Proteomes" id="UP000636960"/>
    </source>
</evidence>
<keyword evidence="5" id="KW-0732">Signal</keyword>
<evidence type="ECO:0000313" key="7">
    <source>
        <dbReference type="EMBL" id="GIE96406.1"/>
    </source>
</evidence>
<evidence type="ECO:0000256" key="4">
    <source>
        <dbReference type="SAM" id="MobiDB-lite"/>
    </source>
</evidence>
<accession>A0A919JWC1</accession>
<evidence type="ECO:0000256" key="2">
    <source>
        <dbReference type="ARBA" id="ARBA00022889"/>
    </source>
</evidence>
<evidence type="ECO:0000256" key="3">
    <source>
        <dbReference type="ARBA" id="ARBA00023087"/>
    </source>
</evidence>
<keyword evidence="1" id="KW-0964">Secreted</keyword>
<organism evidence="7 8">
    <name type="scientific">Paractinoplanes rishiriensis</name>
    <dbReference type="NCBI Taxonomy" id="1050105"/>
    <lineage>
        <taxon>Bacteria</taxon>
        <taxon>Bacillati</taxon>
        <taxon>Actinomycetota</taxon>
        <taxon>Actinomycetes</taxon>
        <taxon>Micromonosporales</taxon>
        <taxon>Micromonosporaceae</taxon>
        <taxon>Paractinoplanes</taxon>
    </lineage>
</organism>
<dbReference type="AlphaFoldDB" id="A0A919JWC1"/>
<feature type="domain" description="Chaplin" evidence="6">
    <location>
        <begin position="90"/>
        <end position="130"/>
    </location>
</feature>
<dbReference type="GO" id="GO:0007155">
    <property type="term" value="P:cell adhesion"/>
    <property type="evidence" value="ECO:0007669"/>
    <property type="project" value="UniProtKB-KW"/>
</dbReference>
<evidence type="ECO:0000259" key="6">
    <source>
        <dbReference type="PROSITE" id="PS51884"/>
    </source>
</evidence>
<feature type="compositionally biased region" description="Acidic residues" evidence="4">
    <location>
        <begin position="354"/>
        <end position="375"/>
    </location>
</feature>
<proteinExistence type="predicted"/>
<feature type="compositionally biased region" description="Low complexity" evidence="4">
    <location>
        <begin position="424"/>
        <end position="438"/>
    </location>
</feature>
<dbReference type="Pfam" id="PF03777">
    <property type="entry name" value="ChpA-C"/>
    <property type="match status" value="5"/>
</dbReference>
<feature type="domain" description="Chaplin" evidence="6">
    <location>
        <begin position="155"/>
        <end position="195"/>
    </location>
</feature>
<keyword evidence="1" id="KW-0134">Cell wall</keyword>
<name>A0A919JWC1_9ACTN</name>
<feature type="chain" id="PRO_5037771855" description="Chaplin domain-containing protein" evidence="5">
    <location>
        <begin position="29"/>
        <end position="447"/>
    </location>
</feature>
<feature type="signal peptide" evidence="5">
    <location>
        <begin position="1"/>
        <end position="28"/>
    </location>
</feature>
<evidence type="ECO:0000256" key="1">
    <source>
        <dbReference type="ARBA" id="ARBA00022512"/>
    </source>
</evidence>
<dbReference type="PROSITE" id="PS51884">
    <property type="entry name" value="CHAPLIN"/>
    <property type="match status" value="5"/>
</dbReference>
<gene>
    <name evidence="7" type="ORF">Ari01nite_38710</name>
</gene>
<feature type="domain" description="Chaplin" evidence="6">
    <location>
        <begin position="221"/>
        <end position="261"/>
    </location>
</feature>
<reference evidence="7" key="1">
    <citation type="submission" date="2021-01" db="EMBL/GenBank/DDBJ databases">
        <title>Whole genome shotgun sequence of Actinoplanes rishiriensis NBRC 108556.</title>
        <authorList>
            <person name="Komaki H."/>
            <person name="Tamura T."/>
        </authorList>
    </citation>
    <scope>NUCLEOTIDE SEQUENCE</scope>
    <source>
        <strain evidence="7">NBRC 108556</strain>
    </source>
</reference>
<sequence>MKTWVRKTLSVGVLAAGALLFAPGAANADVRQSTGDNNGILNGTQIAVPVRVPVNIVGNGLGILGEANATGIGVNRAEHGWQDRQSTGNNNGILNGTQAYLPISVPVNVVGNSAAVLGSANATGVGVNNVRSRKESASTESGWWPGSGGQFTGQNNGILNGTQIYAPIDVPINVCGNSIALLGGAYSNAICANNVSTHRGGKFRKKESARTEGAWQSTGQNNGIANGTQLLAPISLPVNLAGNSVAVLGAARSTGVAVNESAHPDFVQSTGSNNGILNGTQIGVPINIPINVCGNSLGILGAAHSAAACANGSGPIFVDHGDDCRKPCWGGHGGHGHGGHGHGNGGNGGNNGDNDGDGDYLGDNGDTGEEPDGNADADGYGDTKPAANGYGGEEPDANNYGGEEPAADQYGDDTRGKKKGLAEGTPLAGLTDGTDGLAGLGLLNTLR</sequence>
<feature type="domain" description="Chaplin" evidence="6">
    <location>
        <begin position="273"/>
        <end position="313"/>
    </location>
</feature>
<dbReference type="InterPro" id="IPR005528">
    <property type="entry name" value="ChpA-H"/>
</dbReference>
<feature type="compositionally biased region" description="Gly residues" evidence="4">
    <location>
        <begin position="341"/>
        <end position="351"/>
    </location>
</feature>
<feature type="region of interest" description="Disordered" evidence="4">
    <location>
        <begin position="340"/>
        <end position="438"/>
    </location>
</feature>
<feature type="domain" description="Chaplin" evidence="6">
    <location>
        <begin position="37"/>
        <end position="77"/>
    </location>
</feature>
<keyword evidence="8" id="KW-1185">Reference proteome</keyword>
<keyword evidence="3" id="KW-0034">Amyloid</keyword>
<protein>
    <recommendedName>
        <fullName evidence="6">Chaplin domain-containing protein</fullName>
    </recommendedName>
</protein>
<comment type="caution">
    <text evidence="7">The sequence shown here is derived from an EMBL/GenBank/DDBJ whole genome shotgun (WGS) entry which is preliminary data.</text>
</comment>
<evidence type="ECO:0000256" key="5">
    <source>
        <dbReference type="SAM" id="SignalP"/>
    </source>
</evidence>
<dbReference type="EMBL" id="BOMV01000043">
    <property type="protein sequence ID" value="GIE96406.1"/>
    <property type="molecule type" value="Genomic_DNA"/>
</dbReference>
<keyword evidence="2" id="KW-0130">Cell adhesion</keyword>
<dbReference type="RefSeq" id="WP_203782668.1">
    <property type="nucleotide sequence ID" value="NZ_BOMV01000043.1"/>
</dbReference>
<dbReference type="Proteomes" id="UP000636960">
    <property type="component" value="Unassembled WGS sequence"/>
</dbReference>